<evidence type="ECO:0000313" key="3">
    <source>
        <dbReference type="Proteomes" id="UP000289775"/>
    </source>
</evidence>
<reference evidence="2 3" key="1">
    <citation type="submission" date="2014-12" db="EMBL/GenBank/DDBJ databases">
        <title>Genome sequence of Flavobacterium beibuense RSKm HC5.</title>
        <authorList>
            <person name="Kim J.F."/>
            <person name="Song J.Y."/>
            <person name="Kwak M.-J."/>
            <person name="Lee S.-W."/>
        </authorList>
    </citation>
    <scope>NUCLEOTIDE SEQUENCE [LARGE SCALE GENOMIC DNA]</scope>
    <source>
        <strain evidence="2 3">RSKm HC5</strain>
    </source>
</reference>
<accession>A0A444W7B7</accession>
<dbReference type="Pfam" id="PF16117">
    <property type="entry name" value="DUF4833"/>
    <property type="match status" value="1"/>
</dbReference>
<dbReference type="EMBL" id="JUIW01000009">
    <property type="protein sequence ID" value="RYJ41744.1"/>
    <property type="molecule type" value="Genomic_DNA"/>
</dbReference>
<evidence type="ECO:0000313" key="2">
    <source>
        <dbReference type="EMBL" id="RYJ41744.1"/>
    </source>
</evidence>
<feature type="domain" description="DUF4833" evidence="1">
    <location>
        <begin position="21"/>
        <end position="153"/>
    </location>
</feature>
<name>A0A444W7B7_9FLAO</name>
<proteinExistence type="predicted"/>
<protein>
    <recommendedName>
        <fullName evidence="1">DUF4833 domain-containing protein</fullName>
    </recommendedName>
</protein>
<evidence type="ECO:0000259" key="1">
    <source>
        <dbReference type="Pfam" id="PF16117"/>
    </source>
</evidence>
<dbReference type="AlphaFoldDB" id="A0A444W7B7"/>
<keyword evidence="3" id="KW-1185">Reference proteome</keyword>
<dbReference type="InterPro" id="IPR032269">
    <property type="entry name" value="DUF4833"/>
</dbReference>
<gene>
    <name evidence="2" type="ORF">NU09_2669</name>
</gene>
<comment type="caution">
    <text evidence="2">The sequence shown here is derived from an EMBL/GenBank/DDBJ whole genome shotgun (WGS) entry which is preliminary data.</text>
</comment>
<organism evidence="2 3">
    <name type="scientific">Flavobacterium beibuense</name>
    <dbReference type="NCBI Taxonomy" id="657326"/>
    <lineage>
        <taxon>Bacteria</taxon>
        <taxon>Pseudomonadati</taxon>
        <taxon>Bacteroidota</taxon>
        <taxon>Flavobacteriia</taxon>
        <taxon>Flavobacteriales</taxon>
        <taxon>Flavobacteriaceae</taxon>
        <taxon>Flavobacterium</taxon>
    </lineage>
</organism>
<sequence>MPACLAQEGYPEPPDTHKRLFYIQHSKNHNTYVYDANFSSSTRINDSDPIDVYQIDYKKDGTREELTALQRKMAYGITFNRVGENRFEFTLAAYPEKTLTLALHSGHPVVTVNINGKDLQLERMFLHCNALGTGVSKIEFYGKDLKTKKKLTEIMYIGK</sequence>
<dbReference type="Proteomes" id="UP000289775">
    <property type="component" value="Unassembled WGS sequence"/>
</dbReference>